<dbReference type="AlphaFoldDB" id="A0A8J2TP81"/>
<dbReference type="PANTHER" id="PTHR31793">
    <property type="entry name" value="4-HYDROXYBENZOYL-COA THIOESTERASE FAMILY MEMBER"/>
    <property type="match status" value="1"/>
</dbReference>
<accession>A0A8J2TP81</accession>
<dbReference type="InterPro" id="IPR002864">
    <property type="entry name" value="Acyl-ACP_thioesterase_NHD"/>
</dbReference>
<dbReference type="CDD" id="cd00586">
    <property type="entry name" value="4HBT"/>
    <property type="match status" value="1"/>
</dbReference>
<dbReference type="InterPro" id="IPR050563">
    <property type="entry name" value="4-hydroxybenzoyl-CoA_TE"/>
</dbReference>
<comment type="caution">
    <text evidence="4">The sequence shown here is derived from an EMBL/GenBank/DDBJ whole genome shotgun (WGS) entry which is preliminary data.</text>
</comment>
<comment type="similarity">
    <text evidence="1">Belongs to the 4-hydroxybenzoyl-CoA thioesterase family.</text>
</comment>
<feature type="domain" description="Acyl-ACP thioesterase N-terminal hotdog" evidence="3">
    <location>
        <begin position="2"/>
        <end position="127"/>
    </location>
</feature>
<dbReference type="SUPFAM" id="SSF54637">
    <property type="entry name" value="Thioesterase/thiol ester dehydrase-isomerase"/>
    <property type="match status" value="1"/>
</dbReference>
<dbReference type="EMBL" id="BMIC01000002">
    <property type="protein sequence ID" value="GFZ86164.1"/>
    <property type="molecule type" value="Genomic_DNA"/>
</dbReference>
<reference evidence="4 5" key="1">
    <citation type="journal article" date="2014" name="Int. J. Syst. Evol. Microbiol.">
        <title>Complete genome sequence of Corynebacterium casei LMG S-19264T (=DSM 44701T), isolated from a smear-ripened cheese.</title>
        <authorList>
            <consortium name="US DOE Joint Genome Institute (JGI-PGF)"/>
            <person name="Walter F."/>
            <person name="Albersmeier A."/>
            <person name="Kalinowski J."/>
            <person name="Ruckert C."/>
        </authorList>
    </citation>
    <scope>NUCLEOTIDE SEQUENCE [LARGE SCALE GENOMIC DNA]</scope>
    <source>
        <strain evidence="4 5">CGMCC 1.15295</strain>
    </source>
</reference>
<dbReference type="RefSeq" id="WP_188605914.1">
    <property type="nucleotide sequence ID" value="NZ_BMIC01000002.1"/>
</dbReference>
<dbReference type="PANTHER" id="PTHR31793:SF27">
    <property type="entry name" value="NOVEL THIOESTERASE SUPERFAMILY DOMAIN AND SAPOSIN A-TYPE DOMAIN CONTAINING PROTEIN (0610012H03RIK)"/>
    <property type="match status" value="1"/>
</dbReference>
<dbReference type="Pfam" id="PF01643">
    <property type="entry name" value="Acyl-ACP_TE"/>
    <property type="match status" value="1"/>
</dbReference>
<proteinExistence type="inferred from homology"/>
<evidence type="ECO:0000259" key="3">
    <source>
        <dbReference type="Pfam" id="PF01643"/>
    </source>
</evidence>
<dbReference type="GO" id="GO:0006633">
    <property type="term" value="P:fatty acid biosynthetic process"/>
    <property type="evidence" value="ECO:0007669"/>
    <property type="project" value="InterPro"/>
</dbReference>
<dbReference type="Gene3D" id="3.10.129.10">
    <property type="entry name" value="Hotdog Thioesterase"/>
    <property type="match status" value="1"/>
</dbReference>
<dbReference type="Proteomes" id="UP000598120">
    <property type="component" value="Unassembled WGS sequence"/>
</dbReference>
<gene>
    <name evidence="4" type="ORF">GCM10011531_16820</name>
</gene>
<dbReference type="InterPro" id="IPR029069">
    <property type="entry name" value="HotDog_dom_sf"/>
</dbReference>
<sequence>MQTFEKNITVTADDLDQLNHVNNVRYVQWVQDIAAEHWNSKVTKHISDSYFWVLLKHTIEYKGEALLNDVLTVKTFVEKSEGVTSIRHVEIINKNTNKLLAASQTTWCLISKETKRPSRVTPEIINLFN</sequence>
<organism evidence="4 5">
    <name type="scientific">Aquaticitalea lipolytica</name>
    <dbReference type="NCBI Taxonomy" id="1247562"/>
    <lineage>
        <taxon>Bacteria</taxon>
        <taxon>Pseudomonadati</taxon>
        <taxon>Bacteroidota</taxon>
        <taxon>Flavobacteriia</taxon>
        <taxon>Flavobacteriales</taxon>
        <taxon>Flavobacteriaceae</taxon>
        <taxon>Aquaticitalea</taxon>
    </lineage>
</organism>
<evidence type="ECO:0000313" key="4">
    <source>
        <dbReference type="EMBL" id="GFZ86164.1"/>
    </source>
</evidence>
<protein>
    <submittedName>
        <fullName evidence="4">Thioesterase</fullName>
    </submittedName>
</protein>
<evidence type="ECO:0000313" key="5">
    <source>
        <dbReference type="Proteomes" id="UP000598120"/>
    </source>
</evidence>
<keyword evidence="2" id="KW-0378">Hydrolase</keyword>
<name>A0A8J2TP81_9FLAO</name>
<dbReference type="GO" id="GO:0047617">
    <property type="term" value="F:fatty acyl-CoA hydrolase activity"/>
    <property type="evidence" value="ECO:0007669"/>
    <property type="project" value="TreeGrafter"/>
</dbReference>
<evidence type="ECO:0000256" key="1">
    <source>
        <dbReference type="ARBA" id="ARBA00005953"/>
    </source>
</evidence>
<keyword evidence="5" id="KW-1185">Reference proteome</keyword>
<evidence type="ECO:0000256" key="2">
    <source>
        <dbReference type="ARBA" id="ARBA00022801"/>
    </source>
</evidence>